<feature type="region of interest" description="Disordered" evidence="1">
    <location>
        <begin position="748"/>
        <end position="776"/>
    </location>
</feature>
<feature type="compositionally biased region" description="Acidic residues" evidence="1">
    <location>
        <begin position="135"/>
        <end position="152"/>
    </location>
</feature>
<dbReference type="Proteomes" id="UP001392437">
    <property type="component" value="Unassembled WGS sequence"/>
</dbReference>
<proteinExistence type="predicted"/>
<dbReference type="AlphaFoldDB" id="A0AAW0QVJ5"/>
<evidence type="ECO:0000313" key="2">
    <source>
        <dbReference type="EMBL" id="KAK8114464.1"/>
    </source>
</evidence>
<name>A0AAW0QVJ5_9PEZI</name>
<keyword evidence="3" id="KW-1185">Reference proteome</keyword>
<evidence type="ECO:0000313" key="3">
    <source>
        <dbReference type="Proteomes" id="UP001392437"/>
    </source>
</evidence>
<reference evidence="2 3" key="1">
    <citation type="submission" date="2023-01" db="EMBL/GenBank/DDBJ databases">
        <title>Analysis of 21 Apiospora genomes using comparative genomics revels a genus with tremendous synthesis potential of carbohydrate active enzymes and secondary metabolites.</title>
        <authorList>
            <person name="Sorensen T."/>
        </authorList>
    </citation>
    <scope>NUCLEOTIDE SEQUENCE [LARGE SCALE GENOMIC DNA]</scope>
    <source>
        <strain evidence="2 3">CBS 117206</strain>
    </source>
</reference>
<feature type="compositionally biased region" description="Polar residues" evidence="1">
    <location>
        <begin position="762"/>
        <end position="776"/>
    </location>
</feature>
<organism evidence="2 3">
    <name type="scientific">Apiospora kogelbergensis</name>
    <dbReference type="NCBI Taxonomy" id="1337665"/>
    <lineage>
        <taxon>Eukaryota</taxon>
        <taxon>Fungi</taxon>
        <taxon>Dikarya</taxon>
        <taxon>Ascomycota</taxon>
        <taxon>Pezizomycotina</taxon>
        <taxon>Sordariomycetes</taxon>
        <taxon>Xylariomycetidae</taxon>
        <taxon>Amphisphaeriales</taxon>
        <taxon>Apiosporaceae</taxon>
        <taxon>Apiospora</taxon>
    </lineage>
</organism>
<feature type="region of interest" description="Disordered" evidence="1">
    <location>
        <begin position="129"/>
        <end position="155"/>
    </location>
</feature>
<protein>
    <submittedName>
        <fullName evidence="2">Uncharacterized protein</fullName>
    </submittedName>
</protein>
<comment type="caution">
    <text evidence="2">The sequence shown here is derived from an EMBL/GenBank/DDBJ whole genome shotgun (WGS) entry which is preliminary data.</text>
</comment>
<sequence length="776" mass="86680">MKSSGEDKTRARLRREICDVINDIGSVDNCNTSASIDKPETCTSPPELTQRLRQALVSWFSSGAAGGLNANTLVYDFGDYQSGQALTLDALSPGGEATQFHYLRSVAEELNCEVFLIKLKREDTGSENYGFNTDCMEEDDEDDEEEGDDDSENLPVRSLIMTSSDGQPDIRAMVQQNPGSRYRIDDRTWTAEVLVDWRSGFKLDDYPLEEGVIVQDEFDMDLCDDDDTTDEYDDDKEGPYEPIRYFTKRFSSTAVLVISKASLLDFLCELSLNDKRSSPVSQLVNYVAVKCHDPDHGQRHIHGLFELCTKLLAGPNQLRLLSEEAIIEALQLAIDYNHAQLFDVIGNNVAITLSPERFFNWAGHYLRNARIPLGALIPALRRSLSVTCQFSEWYTCIDRLRASEAGAPDELREFAQIALDEAAIFCWQGDVFERDGEALVLVACRFKGFDWLLNKIAPIVRGRAEDFAFAAAFCWTLYNASIQGDLPRQESFKLLKSLVAIIQESFDIMRLVSEPVYHYRRQHAYAQGTYLPPPPVSGQTLVNQLRLMITVSSDDEVRNLLSKMTEQVRLVDCRDFTGLYLPLLDDLMGLAQLHSKDLRDSPLASLAYEVVSEYWQQQNAGVGPALQTQALGRLSPMLLNCGCSICQDLHRFFVETPNVPQASFGAGVSERAGLMHLSTMIKQCTGFCGYEVEHVGLHCKWLVTKKGFLAVEQQTSRVAFARAVLGKVNQLQLSLILGETRYTSIMGTSPPLPAPSSEASPYKTSSPNNFLSHGLP</sequence>
<dbReference type="EMBL" id="JAQQWP010000006">
    <property type="protein sequence ID" value="KAK8114464.1"/>
    <property type="molecule type" value="Genomic_DNA"/>
</dbReference>
<evidence type="ECO:0000256" key="1">
    <source>
        <dbReference type="SAM" id="MobiDB-lite"/>
    </source>
</evidence>
<gene>
    <name evidence="2" type="ORF">PG999_006533</name>
</gene>
<accession>A0AAW0QVJ5</accession>